<dbReference type="Pfam" id="PF00106">
    <property type="entry name" value="adh_short"/>
    <property type="match status" value="1"/>
</dbReference>
<dbReference type="PRINTS" id="PR00081">
    <property type="entry name" value="GDHRDH"/>
</dbReference>
<dbReference type="GO" id="GO:0016491">
    <property type="term" value="F:oxidoreductase activity"/>
    <property type="evidence" value="ECO:0007669"/>
    <property type="project" value="UniProtKB-KW"/>
</dbReference>
<proteinExistence type="inferred from homology"/>
<organism evidence="4 5">
    <name type="scientific">Hyaloscypha variabilis (strain UAMH 11265 / GT02V1 / F)</name>
    <name type="common">Meliniomyces variabilis</name>
    <dbReference type="NCBI Taxonomy" id="1149755"/>
    <lineage>
        <taxon>Eukaryota</taxon>
        <taxon>Fungi</taxon>
        <taxon>Dikarya</taxon>
        <taxon>Ascomycota</taxon>
        <taxon>Pezizomycotina</taxon>
        <taxon>Leotiomycetes</taxon>
        <taxon>Helotiales</taxon>
        <taxon>Hyaloscyphaceae</taxon>
        <taxon>Hyaloscypha</taxon>
        <taxon>Hyaloscypha variabilis</taxon>
    </lineage>
</organism>
<dbReference type="EMBL" id="KZ613949">
    <property type="protein sequence ID" value="PMD37771.1"/>
    <property type="molecule type" value="Genomic_DNA"/>
</dbReference>
<dbReference type="InterPro" id="IPR002347">
    <property type="entry name" value="SDR_fam"/>
</dbReference>
<reference evidence="4 5" key="1">
    <citation type="submission" date="2016-04" db="EMBL/GenBank/DDBJ databases">
        <title>A degradative enzymes factory behind the ericoid mycorrhizal symbiosis.</title>
        <authorList>
            <consortium name="DOE Joint Genome Institute"/>
            <person name="Martino E."/>
            <person name="Morin E."/>
            <person name="Grelet G."/>
            <person name="Kuo A."/>
            <person name="Kohler A."/>
            <person name="Daghino S."/>
            <person name="Barry K."/>
            <person name="Choi C."/>
            <person name="Cichocki N."/>
            <person name="Clum A."/>
            <person name="Copeland A."/>
            <person name="Hainaut M."/>
            <person name="Haridas S."/>
            <person name="Labutti K."/>
            <person name="Lindquist E."/>
            <person name="Lipzen A."/>
            <person name="Khouja H.-R."/>
            <person name="Murat C."/>
            <person name="Ohm R."/>
            <person name="Olson A."/>
            <person name="Spatafora J."/>
            <person name="Veneault-Fourrey C."/>
            <person name="Henrissat B."/>
            <person name="Grigoriev I."/>
            <person name="Martin F."/>
            <person name="Perotto S."/>
        </authorList>
    </citation>
    <scope>NUCLEOTIDE SEQUENCE [LARGE SCALE GENOMIC DNA]</scope>
    <source>
        <strain evidence="4 5">F</strain>
    </source>
</reference>
<evidence type="ECO:0000256" key="3">
    <source>
        <dbReference type="ARBA" id="ARBA00023002"/>
    </source>
</evidence>
<accession>A0A2J6RGX4</accession>
<sequence>MAPQKISQLSVIFPPAPVFTEANLASQKGKVTIVTGAASGVGFELAKILYLAGGTVYIAARSTSRCEGAISKIFEQTEHVAGGKGKGKGKLESMVIDLADLGTVKGAVESFLAREERLDVLIHNAAVMTPPAGSKDKLGHDLEVGTNCLAPYLMTLLLEPILIQTAQLAGTPRESVRIVWVTSMLLGGPLPPNGITFQQDGTPVVLPKGMDNYMQSKIGDSWLADKFAKRLGEHGILSVSLHPGLMKTELQRHWPWILRFIMSVVFKSAVYGAYSELYAGFSPDVTTQLNGGHLIAWGRKAYLPAEAADGLKAKAEGGTGAAEKFFAYCDREIKAFL</sequence>
<keyword evidence="5" id="KW-1185">Reference proteome</keyword>
<evidence type="ECO:0000256" key="1">
    <source>
        <dbReference type="ARBA" id="ARBA00006484"/>
    </source>
</evidence>
<comment type="similarity">
    <text evidence="1">Belongs to the short-chain dehydrogenases/reductases (SDR) family.</text>
</comment>
<keyword evidence="2" id="KW-0521">NADP</keyword>
<dbReference type="SUPFAM" id="SSF51735">
    <property type="entry name" value="NAD(P)-binding Rossmann-fold domains"/>
    <property type="match status" value="1"/>
</dbReference>
<dbReference type="PANTHER" id="PTHR24320:SF236">
    <property type="entry name" value="SHORT-CHAIN DEHYDROGENASE-RELATED"/>
    <property type="match status" value="1"/>
</dbReference>
<dbReference type="STRING" id="1149755.A0A2J6RGX4"/>
<dbReference type="PANTHER" id="PTHR24320">
    <property type="entry name" value="RETINOL DEHYDROGENASE"/>
    <property type="match status" value="1"/>
</dbReference>
<protein>
    <submittedName>
        <fullName evidence="4">Putative short-chain dehydrogenase</fullName>
    </submittedName>
</protein>
<dbReference type="AlphaFoldDB" id="A0A2J6RGX4"/>
<evidence type="ECO:0000256" key="2">
    <source>
        <dbReference type="ARBA" id="ARBA00022857"/>
    </source>
</evidence>
<keyword evidence="3" id="KW-0560">Oxidoreductase</keyword>
<name>A0A2J6RGX4_HYAVF</name>
<dbReference type="Gene3D" id="3.40.50.720">
    <property type="entry name" value="NAD(P)-binding Rossmann-like Domain"/>
    <property type="match status" value="1"/>
</dbReference>
<evidence type="ECO:0000313" key="4">
    <source>
        <dbReference type="EMBL" id="PMD37771.1"/>
    </source>
</evidence>
<dbReference type="InterPro" id="IPR036291">
    <property type="entry name" value="NAD(P)-bd_dom_sf"/>
</dbReference>
<gene>
    <name evidence="4" type="ORF">L207DRAFT_431949</name>
</gene>
<evidence type="ECO:0000313" key="5">
    <source>
        <dbReference type="Proteomes" id="UP000235786"/>
    </source>
</evidence>
<dbReference type="Proteomes" id="UP000235786">
    <property type="component" value="Unassembled WGS sequence"/>
</dbReference>
<dbReference type="OrthoDB" id="191139at2759"/>